<feature type="compositionally biased region" description="Acidic residues" evidence="1">
    <location>
        <begin position="126"/>
        <end position="146"/>
    </location>
</feature>
<feature type="region of interest" description="Disordered" evidence="1">
    <location>
        <begin position="119"/>
        <end position="152"/>
    </location>
</feature>
<sequence>MDFLESNNRSSLYKEKIPEPCARKQVFECVLIVQKSWVHSLKSRWQERQVRRRSLGLSELAIGGFKVLTDSRDCSEESIDWVDCEEIEEKSNDTLQSPQKSKITNKFIEKCTSFPTFTRETINVEDGNDGDTEQEKQEEENEDDDPPASCLPFTTSGYSLVNNNTNENSAIVGLKMSTLSPTSGIPVLKSIPAKANSSKSEFNDINDNPEYDTEFWETEEEIEEMSSKDVINLKDWHTKDENIQFLPVDDDCWITEEEMEVVELSSACLHSFTTNKINYA</sequence>
<evidence type="ECO:0000313" key="3">
    <source>
        <dbReference type="Proteomes" id="UP000789831"/>
    </source>
</evidence>
<proteinExistence type="predicted"/>
<dbReference type="Proteomes" id="UP000789831">
    <property type="component" value="Unassembled WGS sequence"/>
</dbReference>
<evidence type="ECO:0000256" key="1">
    <source>
        <dbReference type="SAM" id="MobiDB-lite"/>
    </source>
</evidence>
<keyword evidence="3" id="KW-1185">Reference proteome</keyword>
<accession>A0A9N8YWY5</accession>
<organism evidence="2 3">
    <name type="scientific">Ambispora gerdemannii</name>
    <dbReference type="NCBI Taxonomy" id="144530"/>
    <lineage>
        <taxon>Eukaryota</taxon>
        <taxon>Fungi</taxon>
        <taxon>Fungi incertae sedis</taxon>
        <taxon>Mucoromycota</taxon>
        <taxon>Glomeromycotina</taxon>
        <taxon>Glomeromycetes</taxon>
        <taxon>Archaeosporales</taxon>
        <taxon>Ambisporaceae</taxon>
        <taxon>Ambispora</taxon>
    </lineage>
</organism>
<comment type="caution">
    <text evidence="2">The sequence shown here is derived from an EMBL/GenBank/DDBJ whole genome shotgun (WGS) entry which is preliminary data.</text>
</comment>
<reference evidence="2" key="1">
    <citation type="submission" date="2021-06" db="EMBL/GenBank/DDBJ databases">
        <authorList>
            <person name="Kallberg Y."/>
            <person name="Tangrot J."/>
            <person name="Rosling A."/>
        </authorList>
    </citation>
    <scope>NUCLEOTIDE SEQUENCE</scope>
    <source>
        <strain evidence="2">MT106</strain>
    </source>
</reference>
<name>A0A9N8YWY5_9GLOM</name>
<dbReference type="AlphaFoldDB" id="A0A9N8YWY5"/>
<protein>
    <submittedName>
        <fullName evidence="2">98_t:CDS:1</fullName>
    </submittedName>
</protein>
<dbReference type="EMBL" id="CAJVPL010000131">
    <property type="protein sequence ID" value="CAG8451822.1"/>
    <property type="molecule type" value="Genomic_DNA"/>
</dbReference>
<dbReference type="OrthoDB" id="10560084at2759"/>
<evidence type="ECO:0000313" key="2">
    <source>
        <dbReference type="EMBL" id="CAG8451822.1"/>
    </source>
</evidence>
<gene>
    <name evidence="2" type="ORF">AGERDE_LOCUS1777</name>
</gene>